<gene>
    <name evidence="3" type="ORF">HMPREF9451_00765</name>
</gene>
<dbReference type="OrthoDB" id="9800445at2"/>
<proteinExistence type="predicted"/>
<feature type="domain" description="Pyruvate/ketoisovalerate oxidoreductase catalytic" evidence="2">
    <location>
        <begin position="13"/>
        <end position="187"/>
    </location>
</feature>
<evidence type="ECO:0000313" key="3">
    <source>
        <dbReference type="EMBL" id="EJZ84056.1"/>
    </source>
</evidence>
<evidence type="ECO:0000259" key="2">
    <source>
        <dbReference type="Pfam" id="PF01558"/>
    </source>
</evidence>
<dbReference type="PANTHER" id="PTHR43854:SF1">
    <property type="entry name" value="INDOLEPYRUVATE OXIDOREDUCTASE SUBUNIT IORB"/>
    <property type="match status" value="1"/>
</dbReference>
<protein>
    <submittedName>
        <fullName evidence="3">Indolepyruvate ferredoxin oxidoreductase, beta subunit</fullName>
    </submittedName>
</protein>
<dbReference type="EMBL" id="ADMD01000006">
    <property type="protein sequence ID" value="EJZ84056.1"/>
    <property type="molecule type" value="Genomic_DNA"/>
</dbReference>
<dbReference type="Pfam" id="PF01558">
    <property type="entry name" value="POR"/>
    <property type="match status" value="1"/>
</dbReference>
<dbReference type="InterPro" id="IPR019752">
    <property type="entry name" value="Pyrv/ketoisovalerate_OxRed_cat"/>
</dbReference>
<comment type="caution">
    <text evidence="3">The sequence shown here is derived from an EMBL/GenBank/DDBJ whole genome shotgun (WGS) entry which is preliminary data.</text>
</comment>
<accession>K0YKQ9</accession>
<dbReference type="PATRIC" id="fig|742818.3.peg.815"/>
<keyword evidence="4" id="KW-1185">Reference proteome</keyword>
<name>K0YKQ9_9ACTN</name>
<reference evidence="3 4" key="1">
    <citation type="submission" date="2012-08" db="EMBL/GenBank/DDBJ databases">
        <title>The Genome Sequence of Slackia piriformis YIT 12062.</title>
        <authorList>
            <consortium name="The Broad Institute Genome Sequencing Platform"/>
            <person name="Earl A."/>
            <person name="Ward D."/>
            <person name="Feldgarden M."/>
            <person name="Gevers D."/>
            <person name="Morotomi M."/>
            <person name="Walker B."/>
            <person name="Young S.K."/>
            <person name="Zeng Q."/>
            <person name="Gargeya S."/>
            <person name="Fitzgerald M."/>
            <person name="Haas B."/>
            <person name="Abouelleil A."/>
            <person name="Alvarado L."/>
            <person name="Arachchi H.M."/>
            <person name="Berlin A.M."/>
            <person name="Chapman S.B."/>
            <person name="Goldberg J."/>
            <person name="Griggs A."/>
            <person name="Gujja S."/>
            <person name="Hansen M."/>
            <person name="Howarth C."/>
            <person name="Imamovic A."/>
            <person name="Larimer J."/>
            <person name="McCowen C."/>
            <person name="Montmayeur A."/>
            <person name="Murphy C."/>
            <person name="Neiman D."/>
            <person name="Pearson M."/>
            <person name="Priest M."/>
            <person name="Roberts A."/>
            <person name="Saif S."/>
            <person name="Shea T."/>
            <person name="Sisk P."/>
            <person name="Sykes S."/>
            <person name="Wortman J."/>
            <person name="Nusbaum C."/>
            <person name="Birren B."/>
        </authorList>
    </citation>
    <scope>NUCLEOTIDE SEQUENCE [LARGE SCALE GENOMIC DNA]</scope>
    <source>
        <strain evidence="3 4">YIT 12062</strain>
    </source>
</reference>
<dbReference type="eggNOG" id="COG1014">
    <property type="taxonomic scope" value="Bacteria"/>
</dbReference>
<keyword evidence="3" id="KW-0670">Pyruvate</keyword>
<dbReference type="PANTHER" id="PTHR43854">
    <property type="entry name" value="INDOLEPYRUVATE OXIDOREDUCTASE SUBUNIT IORB"/>
    <property type="match status" value="1"/>
</dbReference>
<dbReference type="RefSeq" id="WP_009138988.1">
    <property type="nucleotide sequence ID" value="NZ_JH815198.1"/>
</dbReference>
<dbReference type="InterPro" id="IPR052198">
    <property type="entry name" value="IorB_Oxidoreductase"/>
</dbReference>
<dbReference type="HOGENOM" id="CLU_087284_1_1_11"/>
<dbReference type="Proteomes" id="UP000006069">
    <property type="component" value="Unassembled WGS sequence"/>
</dbReference>
<keyword evidence="1" id="KW-0560">Oxidoreductase</keyword>
<dbReference type="SUPFAM" id="SSF53323">
    <property type="entry name" value="Pyruvate-ferredoxin oxidoreductase, PFOR, domain III"/>
    <property type="match status" value="1"/>
</dbReference>
<evidence type="ECO:0000313" key="4">
    <source>
        <dbReference type="Proteomes" id="UP000006069"/>
    </source>
</evidence>
<organism evidence="3 4">
    <name type="scientific">Slackia piriformis YIT 12062</name>
    <dbReference type="NCBI Taxonomy" id="742818"/>
    <lineage>
        <taxon>Bacteria</taxon>
        <taxon>Bacillati</taxon>
        <taxon>Actinomycetota</taxon>
        <taxon>Coriobacteriia</taxon>
        <taxon>Eggerthellales</taxon>
        <taxon>Eggerthellaceae</taxon>
        <taxon>Slackia</taxon>
    </lineage>
</organism>
<evidence type="ECO:0000256" key="1">
    <source>
        <dbReference type="ARBA" id="ARBA00023002"/>
    </source>
</evidence>
<dbReference type="AlphaFoldDB" id="K0YKQ9"/>
<dbReference type="GO" id="GO:0016903">
    <property type="term" value="F:oxidoreductase activity, acting on the aldehyde or oxo group of donors"/>
    <property type="evidence" value="ECO:0007669"/>
    <property type="project" value="InterPro"/>
</dbReference>
<dbReference type="InterPro" id="IPR002869">
    <property type="entry name" value="Pyrv_flavodox_OxRed_cen"/>
</dbReference>
<sequence>MNNTTTVLLCGVGGQGALLAADILARCAMACGDDVKLSEIHGMAQRGGAVTTVVRLGKNVRSMRADKGEVDYLVSFETTEALRNLDYVKRDGVLITNDESIKPLPVLTGKIEMPRAARKTLASYGAKVVPAELLAKQAGSTKAVNIVLLGALSAYLDYPEEVWESVIEQRVPARFKDVNLKAFAMARAYMREHADQEA</sequence>
<dbReference type="InParanoid" id="K0YKQ9"/>
<dbReference type="Gene3D" id="3.40.920.10">
    <property type="entry name" value="Pyruvate-ferredoxin oxidoreductase, PFOR, domain III"/>
    <property type="match status" value="1"/>
</dbReference>